<organism evidence="10 11">
    <name type="scientific">Brassica cretica</name>
    <name type="common">Mustard</name>
    <dbReference type="NCBI Taxonomy" id="69181"/>
    <lineage>
        <taxon>Eukaryota</taxon>
        <taxon>Viridiplantae</taxon>
        <taxon>Streptophyta</taxon>
        <taxon>Embryophyta</taxon>
        <taxon>Tracheophyta</taxon>
        <taxon>Spermatophyta</taxon>
        <taxon>Magnoliopsida</taxon>
        <taxon>eudicotyledons</taxon>
        <taxon>Gunneridae</taxon>
        <taxon>Pentapetalae</taxon>
        <taxon>rosids</taxon>
        <taxon>malvids</taxon>
        <taxon>Brassicales</taxon>
        <taxon>Brassicaceae</taxon>
        <taxon>Brassiceae</taxon>
        <taxon>Brassica</taxon>
    </lineage>
</organism>
<evidence type="ECO:0000256" key="2">
    <source>
        <dbReference type="ARBA" id="ARBA00013161"/>
    </source>
</evidence>
<dbReference type="Pfam" id="PF00579">
    <property type="entry name" value="tRNA-synt_1b"/>
    <property type="match status" value="1"/>
</dbReference>
<keyword evidence="7 9" id="KW-0030">Aminoacyl-tRNA synthetase</keyword>
<evidence type="ECO:0000256" key="5">
    <source>
        <dbReference type="ARBA" id="ARBA00022840"/>
    </source>
</evidence>
<name>A0ABQ7BDL9_BRACR</name>
<dbReference type="Proteomes" id="UP000266723">
    <property type="component" value="Unassembled WGS sequence"/>
</dbReference>
<dbReference type="InterPro" id="IPR002305">
    <property type="entry name" value="aa-tRNA-synth_Ic"/>
</dbReference>
<keyword evidence="4 9" id="KW-0547">Nucleotide-binding</keyword>
<evidence type="ECO:0000256" key="1">
    <source>
        <dbReference type="ARBA" id="ARBA00005594"/>
    </source>
</evidence>
<keyword evidence="6 9" id="KW-0648">Protein biosynthesis</keyword>
<dbReference type="EMBL" id="QGKV02001507">
    <property type="protein sequence ID" value="KAF3530245.1"/>
    <property type="molecule type" value="Genomic_DNA"/>
</dbReference>
<evidence type="ECO:0000313" key="11">
    <source>
        <dbReference type="Proteomes" id="UP000266723"/>
    </source>
</evidence>
<dbReference type="InterPro" id="IPR002306">
    <property type="entry name" value="Trp-tRNA-ligase"/>
</dbReference>
<dbReference type="InterPro" id="IPR014729">
    <property type="entry name" value="Rossmann-like_a/b/a_fold"/>
</dbReference>
<accession>A0ABQ7BDL9</accession>
<evidence type="ECO:0000256" key="4">
    <source>
        <dbReference type="ARBA" id="ARBA00022741"/>
    </source>
</evidence>
<dbReference type="PANTHER" id="PTHR10055">
    <property type="entry name" value="TRYPTOPHANYL-TRNA SYNTHETASE"/>
    <property type="match status" value="1"/>
</dbReference>
<dbReference type="PANTHER" id="PTHR10055:SF13">
    <property type="entry name" value="TRYPTOPHAN--TRNA LIGASE"/>
    <property type="match status" value="1"/>
</dbReference>
<proteinExistence type="inferred from homology"/>
<evidence type="ECO:0000256" key="8">
    <source>
        <dbReference type="ARBA" id="ARBA00030268"/>
    </source>
</evidence>
<comment type="caution">
    <text evidence="10">The sequence shown here is derived from an EMBL/GenBank/DDBJ whole genome shotgun (WGS) entry which is preliminary data.</text>
</comment>
<dbReference type="Gene3D" id="3.40.50.620">
    <property type="entry name" value="HUPs"/>
    <property type="match status" value="1"/>
</dbReference>
<evidence type="ECO:0000256" key="6">
    <source>
        <dbReference type="ARBA" id="ARBA00022917"/>
    </source>
</evidence>
<keyword evidence="3 9" id="KW-0436">Ligase</keyword>
<keyword evidence="5 9" id="KW-0067">ATP-binding</keyword>
<dbReference type="SUPFAM" id="SSF52374">
    <property type="entry name" value="Nucleotidylyl transferase"/>
    <property type="match status" value="1"/>
</dbReference>
<gene>
    <name evidence="10" type="ORF">DY000_02043886</name>
</gene>
<evidence type="ECO:0000256" key="3">
    <source>
        <dbReference type="ARBA" id="ARBA00022598"/>
    </source>
</evidence>
<keyword evidence="11" id="KW-1185">Reference proteome</keyword>
<reference evidence="10 11" key="1">
    <citation type="journal article" date="2020" name="BMC Genomics">
        <title>Intraspecific diversification of the crop wild relative Brassica cretica Lam. using demographic model selection.</title>
        <authorList>
            <person name="Kioukis A."/>
            <person name="Michalopoulou V.A."/>
            <person name="Briers L."/>
            <person name="Pirintsos S."/>
            <person name="Studholme D.J."/>
            <person name="Pavlidis P."/>
            <person name="Sarris P.F."/>
        </authorList>
    </citation>
    <scope>NUCLEOTIDE SEQUENCE [LARGE SCALE GENOMIC DNA]</scope>
    <source>
        <strain evidence="11">cv. PFS-1207/04</strain>
    </source>
</reference>
<evidence type="ECO:0000256" key="9">
    <source>
        <dbReference type="RuleBase" id="RU363036"/>
    </source>
</evidence>
<comment type="similarity">
    <text evidence="1 9">Belongs to the class-I aminoacyl-tRNA synthetase family.</text>
</comment>
<dbReference type="EC" id="6.1.1.2" evidence="2"/>
<dbReference type="Gene3D" id="1.10.240.10">
    <property type="entry name" value="Tyrosyl-Transfer RNA Synthetase"/>
    <property type="match status" value="2"/>
</dbReference>
<evidence type="ECO:0000313" key="10">
    <source>
        <dbReference type="EMBL" id="KAF3530245.1"/>
    </source>
</evidence>
<dbReference type="PRINTS" id="PR01039">
    <property type="entry name" value="TRNASYNTHTRP"/>
</dbReference>
<protein>
    <recommendedName>
        <fullName evidence="2">tryptophan--tRNA ligase</fullName>
        <ecNumber evidence="2">6.1.1.2</ecNumber>
    </recommendedName>
    <alternativeName>
        <fullName evidence="8">Tryptophanyl-tRNA synthetase</fullName>
    </alternativeName>
</protein>
<sequence>MIDKTEIERIKQVIVEKLSSIHTLKCVQKINQLVDEIAGQEERERLNHYHRRSKWIDESLIDRVERLTSRRAHVFLRRGFFYAHRDLDKILDCYESGKKFYLYTGRGPSSESLHFRAFDSFLVHQVKKLSRSHSLYRLRMMKKKYGRRLEKEETKRLGRENVKDIIACGFDASNTFIFSSYATVGGKFYENVVEIADCITVNKANSTFGFTGEVSTAKMIFPSVQAAPSFSSSFPHKLFPDEKKNIPCLIPCAIDHDPYFRLTRDVAPRLDFIKPALIESKFFPALRASGNNGKMSASDANSAIYINDSAADIKKKINSAVTGGRDNLEDQKKYGANLKEYGEGRMTTGDVKKRLVQVVTEIVERHRMARAAVTDEMVDAFMTPRPLFE</sequence>
<evidence type="ECO:0000256" key="7">
    <source>
        <dbReference type="ARBA" id="ARBA00023146"/>
    </source>
</evidence>